<dbReference type="InterPro" id="IPR016071">
    <property type="entry name" value="Staphylococal_nuclease_OB-fold"/>
</dbReference>
<keyword evidence="1" id="KW-0540">Nuclease</keyword>
<protein>
    <submittedName>
        <fullName evidence="5">Thermonuclease family protein</fullName>
    </submittedName>
</protein>
<dbReference type="EMBL" id="JABKAU010000001">
    <property type="protein sequence ID" value="NVO29665.1"/>
    <property type="molecule type" value="Genomic_DNA"/>
</dbReference>
<proteinExistence type="predicted"/>
<dbReference type="PANTHER" id="PTHR12302:SF3">
    <property type="entry name" value="SERINE_THREONINE-PROTEIN KINASE 31"/>
    <property type="match status" value="1"/>
</dbReference>
<name>A0A7Y7PKZ6_9BACT</name>
<evidence type="ECO:0000313" key="6">
    <source>
        <dbReference type="Proteomes" id="UP000565521"/>
    </source>
</evidence>
<reference evidence="5 6" key="1">
    <citation type="submission" date="2020-05" db="EMBL/GenBank/DDBJ databases">
        <title>Hymenobacter terrestris sp. nov. and Hymenobacter lapidiphilus sp. nov., isolated from regoliths in Antarctica.</title>
        <authorList>
            <person name="Sedlacek I."/>
            <person name="Pantucek R."/>
            <person name="Zeman M."/>
            <person name="Holochova P."/>
            <person name="Kralova S."/>
            <person name="Stankova E."/>
            <person name="Sedo O."/>
            <person name="Micenkova L."/>
            <person name="Svec P."/>
            <person name="Gupta V."/>
            <person name="Sood U."/>
            <person name="Korpole U.S."/>
            <person name="Lal R."/>
        </authorList>
    </citation>
    <scope>NUCLEOTIDE SEQUENCE [LARGE SCALE GENOMIC DNA]</scope>
    <source>
        <strain evidence="5 6">P5342</strain>
    </source>
</reference>
<evidence type="ECO:0000256" key="3">
    <source>
        <dbReference type="ARBA" id="ARBA00022801"/>
    </source>
</evidence>
<dbReference type="GO" id="GO:0004519">
    <property type="term" value="F:endonuclease activity"/>
    <property type="evidence" value="ECO:0007669"/>
    <property type="project" value="UniProtKB-KW"/>
</dbReference>
<dbReference type="PROSITE" id="PS50830">
    <property type="entry name" value="TNASE_3"/>
    <property type="match status" value="1"/>
</dbReference>
<dbReference type="PANTHER" id="PTHR12302">
    <property type="entry name" value="EBNA2 BINDING PROTEIN P100"/>
    <property type="match status" value="1"/>
</dbReference>
<evidence type="ECO:0000313" key="5">
    <source>
        <dbReference type="EMBL" id="NVO29665.1"/>
    </source>
</evidence>
<dbReference type="InterPro" id="IPR035437">
    <property type="entry name" value="SNase_OB-fold_sf"/>
</dbReference>
<dbReference type="SMART" id="SM00318">
    <property type="entry name" value="SNc"/>
    <property type="match status" value="1"/>
</dbReference>
<gene>
    <name evidence="5" type="ORF">HW554_00485</name>
</gene>
<sequence>MRVRRVVDADTYEVDSPTGAVARVRLLGVDAPESSQPYGRQATQQLAALVQGRVVWVRVLGGDAYGRNLVAVKLRPAAFDTRPAVALDSLLVVRGWAWAYDPGHVVAGRAAEQQQAQAARRGLWKCGLTAPVRPGVWRAFNKQEKARAWVGCPGF</sequence>
<evidence type="ECO:0000259" key="4">
    <source>
        <dbReference type="PROSITE" id="PS50830"/>
    </source>
</evidence>
<evidence type="ECO:0000256" key="1">
    <source>
        <dbReference type="ARBA" id="ARBA00022722"/>
    </source>
</evidence>
<dbReference type="Proteomes" id="UP000565521">
    <property type="component" value="Unassembled WGS sequence"/>
</dbReference>
<dbReference type="Gene3D" id="2.40.50.90">
    <property type="match status" value="1"/>
</dbReference>
<dbReference type="SUPFAM" id="SSF50199">
    <property type="entry name" value="Staphylococcal nuclease"/>
    <property type="match status" value="1"/>
</dbReference>
<keyword evidence="3" id="KW-0378">Hydrolase</keyword>
<keyword evidence="2" id="KW-0255">Endonuclease</keyword>
<dbReference type="Pfam" id="PF00565">
    <property type="entry name" value="SNase"/>
    <property type="match status" value="1"/>
</dbReference>
<feature type="domain" description="TNase-like" evidence="4">
    <location>
        <begin position="1"/>
        <end position="126"/>
    </location>
</feature>
<organism evidence="5 6">
    <name type="scientific">Hymenobacter lapidiphilus</name>
    <dbReference type="NCBI Taxonomy" id="2608003"/>
    <lineage>
        <taxon>Bacteria</taxon>
        <taxon>Pseudomonadati</taxon>
        <taxon>Bacteroidota</taxon>
        <taxon>Cytophagia</taxon>
        <taxon>Cytophagales</taxon>
        <taxon>Hymenobacteraceae</taxon>
        <taxon>Hymenobacter</taxon>
    </lineage>
</organism>
<accession>A0A7Y7PKZ6</accession>
<evidence type="ECO:0000256" key="2">
    <source>
        <dbReference type="ARBA" id="ARBA00022759"/>
    </source>
</evidence>
<keyword evidence="6" id="KW-1185">Reference proteome</keyword>
<dbReference type="AlphaFoldDB" id="A0A7Y7PKZ6"/>
<dbReference type="GO" id="GO:0016787">
    <property type="term" value="F:hydrolase activity"/>
    <property type="evidence" value="ECO:0007669"/>
    <property type="project" value="UniProtKB-KW"/>
</dbReference>
<comment type="caution">
    <text evidence="5">The sequence shown here is derived from an EMBL/GenBank/DDBJ whole genome shotgun (WGS) entry which is preliminary data.</text>
</comment>